<evidence type="ECO:0000313" key="3">
    <source>
        <dbReference type="Proteomes" id="UP000325577"/>
    </source>
</evidence>
<evidence type="ECO:0000313" key="2">
    <source>
        <dbReference type="EMBL" id="KAA8523832.1"/>
    </source>
</evidence>
<gene>
    <name evidence="2" type="ORF">F0562_010255</name>
</gene>
<dbReference type="Proteomes" id="UP000325577">
    <property type="component" value="Linkage Group LG4"/>
</dbReference>
<keyword evidence="3" id="KW-1185">Reference proteome</keyword>
<name>A0A5J5A224_9ASTE</name>
<feature type="region of interest" description="Disordered" evidence="1">
    <location>
        <begin position="1"/>
        <end position="51"/>
    </location>
</feature>
<organism evidence="2 3">
    <name type="scientific">Nyssa sinensis</name>
    <dbReference type="NCBI Taxonomy" id="561372"/>
    <lineage>
        <taxon>Eukaryota</taxon>
        <taxon>Viridiplantae</taxon>
        <taxon>Streptophyta</taxon>
        <taxon>Embryophyta</taxon>
        <taxon>Tracheophyta</taxon>
        <taxon>Spermatophyta</taxon>
        <taxon>Magnoliopsida</taxon>
        <taxon>eudicotyledons</taxon>
        <taxon>Gunneridae</taxon>
        <taxon>Pentapetalae</taxon>
        <taxon>asterids</taxon>
        <taxon>Cornales</taxon>
        <taxon>Nyssaceae</taxon>
        <taxon>Nyssa</taxon>
    </lineage>
</organism>
<reference evidence="2 3" key="1">
    <citation type="submission" date="2019-09" db="EMBL/GenBank/DDBJ databases">
        <title>A chromosome-level genome assembly of the Chinese tupelo Nyssa sinensis.</title>
        <authorList>
            <person name="Yang X."/>
            <person name="Kang M."/>
            <person name="Yang Y."/>
            <person name="Xiong H."/>
            <person name="Wang M."/>
            <person name="Zhang Z."/>
            <person name="Wang Z."/>
            <person name="Wu H."/>
            <person name="Ma T."/>
            <person name="Liu J."/>
            <person name="Xi Z."/>
        </authorList>
    </citation>
    <scope>NUCLEOTIDE SEQUENCE [LARGE SCALE GENOMIC DNA]</scope>
    <source>
        <strain evidence="2">J267</strain>
        <tissue evidence="2">Leaf</tissue>
    </source>
</reference>
<feature type="compositionally biased region" description="Gly residues" evidence="1">
    <location>
        <begin position="42"/>
        <end position="51"/>
    </location>
</feature>
<evidence type="ECO:0000256" key="1">
    <source>
        <dbReference type="SAM" id="MobiDB-lite"/>
    </source>
</evidence>
<dbReference type="EMBL" id="CM018047">
    <property type="protein sequence ID" value="KAA8523832.1"/>
    <property type="molecule type" value="Genomic_DNA"/>
</dbReference>
<proteinExistence type="predicted"/>
<sequence length="148" mass="16601">MEDLRQRFWQQRSSSSRHDRSSTDMAIRRSRRLVDRRDSGGSSAGGCGGEGDVVTIASVFENRAEQVIQAKAEVEKGCSNGWCPVVKSRYSLNRKAKKMIEVIELQRNVNFDRVSYPAPPTEMGSLSSGGFKGLDWQGNYRDEQGGFY</sequence>
<dbReference type="AlphaFoldDB" id="A0A5J5A224"/>
<protein>
    <submittedName>
        <fullName evidence="2">Uncharacterized protein</fullName>
    </submittedName>
</protein>
<accession>A0A5J5A224</accession>
<dbReference type="OrthoDB" id="1304380at2759"/>